<evidence type="ECO:0000256" key="1">
    <source>
        <dbReference type="ARBA" id="ARBA00001968"/>
    </source>
</evidence>
<evidence type="ECO:0000256" key="8">
    <source>
        <dbReference type="SAM" id="MobiDB-lite"/>
    </source>
</evidence>
<name>A0AAQ4D3N2_AMBAM</name>
<dbReference type="InterPro" id="IPR027806">
    <property type="entry name" value="HARBI1_dom"/>
</dbReference>
<keyword evidence="6" id="KW-0378">Hydrolase</keyword>
<dbReference type="Proteomes" id="UP001321473">
    <property type="component" value="Unassembled WGS sequence"/>
</dbReference>
<evidence type="ECO:0000256" key="6">
    <source>
        <dbReference type="ARBA" id="ARBA00022801"/>
    </source>
</evidence>
<evidence type="ECO:0000256" key="4">
    <source>
        <dbReference type="ARBA" id="ARBA00022722"/>
    </source>
</evidence>
<dbReference type="EMBL" id="JARKHS020035605">
    <property type="protein sequence ID" value="KAK8757072.1"/>
    <property type="molecule type" value="Genomic_DNA"/>
</dbReference>
<accession>A0AAQ4D3N2</accession>
<dbReference type="GO" id="GO:0005634">
    <property type="term" value="C:nucleus"/>
    <property type="evidence" value="ECO:0007669"/>
    <property type="project" value="UniProtKB-SubCell"/>
</dbReference>
<dbReference type="InterPro" id="IPR045249">
    <property type="entry name" value="HARBI1-like"/>
</dbReference>
<feature type="region of interest" description="Disordered" evidence="8">
    <location>
        <begin position="370"/>
        <end position="392"/>
    </location>
</feature>
<evidence type="ECO:0000259" key="9">
    <source>
        <dbReference type="Pfam" id="PF13359"/>
    </source>
</evidence>
<dbReference type="PANTHER" id="PTHR22930:SF85">
    <property type="entry name" value="GH03217P-RELATED"/>
    <property type="match status" value="1"/>
</dbReference>
<evidence type="ECO:0000256" key="3">
    <source>
        <dbReference type="ARBA" id="ARBA00006958"/>
    </source>
</evidence>
<keyword evidence="11" id="KW-1185">Reference proteome</keyword>
<evidence type="ECO:0000256" key="2">
    <source>
        <dbReference type="ARBA" id="ARBA00004123"/>
    </source>
</evidence>
<dbReference type="PANTHER" id="PTHR22930">
    <property type="match status" value="1"/>
</dbReference>
<dbReference type="GO" id="GO:0016787">
    <property type="term" value="F:hydrolase activity"/>
    <property type="evidence" value="ECO:0007669"/>
    <property type="project" value="UniProtKB-KW"/>
</dbReference>
<dbReference type="AlphaFoldDB" id="A0AAQ4D3N2"/>
<comment type="caution">
    <text evidence="10">The sequence shown here is derived from an EMBL/GenBank/DDBJ whole genome shotgun (WGS) entry which is preliminary data.</text>
</comment>
<keyword evidence="5" id="KW-0479">Metal-binding</keyword>
<evidence type="ECO:0000256" key="7">
    <source>
        <dbReference type="ARBA" id="ARBA00023242"/>
    </source>
</evidence>
<keyword evidence="7" id="KW-0539">Nucleus</keyword>
<evidence type="ECO:0000313" key="11">
    <source>
        <dbReference type="Proteomes" id="UP001321473"/>
    </source>
</evidence>
<feature type="region of interest" description="Disordered" evidence="8">
    <location>
        <begin position="186"/>
        <end position="208"/>
    </location>
</feature>
<dbReference type="Pfam" id="PF13359">
    <property type="entry name" value="DDE_Tnp_4"/>
    <property type="match status" value="1"/>
</dbReference>
<dbReference type="GO" id="GO:0004518">
    <property type="term" value="F:nuclease activity"/>
    <property type="evidence" value="ECO:0007669"/>
    <property type="project" value="UniProtKB-KW"/>
</dbReference>
<sequence length="404" mass="45279">MLEGLEDQNVTEVHRIKIRKDDKEIPTKNIVLTFASSQLPKTIECYRNVPHEVNSGMDFLNEHQAIIDLLSKLITLLTDEAITSMKTRENPVALSVLEEEVSVPPCSSVIVTVGATKASNAEAIIEVNMQLLLDRGISIARGITHFRNGQAKVLLTNFSEEYQHINRGTTIAFFDEISDVRDSFALSDPSEEDLPDQENSPTFNINPALPRNRQEQIRNLLQSYNITGEFEASAFYPEGCRGRRQVSAHKTMLIALTYIGTQTTMYQIADKFDVRGYLLGDAAYPLLPWLLPPYRQSTTNWQPWMTAFNNAHSRQRAVVEGSFGLLKARFQRLLYIDVARISQAVHIVLAACVLHNKARRRGDAMEMLEEVDSGTNVSPTEPADDDEECAVSAGTLRDSVAQRL</sequence>
<organism evidence="10 11">
    <name type="scientific">Amblyomma americanum</name>
    <name type="common">Lone star tick</name>
    <dbReference type="NCBI Taxonomy" id="6943"/>
    <lineage>
        <taxon>Eukaryota</taxon>
        <taxon>Metazoa</taxon>
        <taxon>Ecdysozoa</taxon>
        <taxon>Arthropoda</taxon>
        <taxon>Chelicerata</taxon>
        <taxon>Arachnida</taxon>
        <taxon>Acari</taxon>
        <taxon>Parasitiformes</taxon>
        <taxon>Ixodida</taxon>
        <taxon>Ixodoidea</taxon>
        <taxon>Ixodidae</taxon>
        <taxon>Amblyomminae</taxon>
        <taxon>Amblyomma</taxon>
    </lineage>
</organism>
<proteinExistence type="inferred from homology"/>
<evidence type="ECO:0000313" key="10">
    <source>
        <dbReference type="EMBL" id="KAK8757072.1"/>
    </source>
</evidence>
<reference evidence="10 11" key="1">
    <citation type="journal article" date="2023" name="Arcadia Sci">
        <title>De novo assembly of a long-read Amblyomma americanum tick genome.</title>
        <authorList>
            <person name="Chou S."/>
            <person name="Poskanzer K.E."/>
            <person name="Rollins M."/>
            <person name="Thuy-Boun P.S."/>
        </authorList>
    </citation>
    <scope>NUCLEOTIDE SEQUENCE [LARGE SCALE GENOMIC DNA]</scope>
    <source>
        <strain evidence="10">F_SG_1</strain>
        <tissue evidence="10">Salivary glands</tissue>
    </source>
</reference>
<dbReference type="GO" id="GO:0046872">
    <property type="term" value="F:metal ion binding"/>
    <property type="evidence" value="ECO:0007669"/>
    <property type="project" value="UniProtKB-KW"/>
</dbReference>
<comment type="subcellular location">
    <subcellularLocation>
        <location evidence="2">Nucleus</location>
    </subcellularLocation>
</comment>
<comment type="similarity">
    <text evidence="3">Belongs to the HARBI1 family.</text>
</comment>
<feature type="domain" description="DDE Tnp4" evidence="9">
    <location>
        <begin position="272"/>
        <end position="356"/>
    </location>
</feature>
<evidence type="ECO:0000256" key="5">
    <source>
        <dbReference type="ARBA" id="ARBA00022723"/>
    </source>
</evidence>
<protein>
    <recommendedName>
        <fullName evidence="9">DDE Tnp4 domain-containing protein</fullName>
    </recommendedName>
</protein>
<comment type="cofactor">
    <cofactor evidence="1">
        <name>a divalent metal cation</name>
        <dbReference type="ChEBI" id="CHEBI:60240"/>
    </cofactor>
</comment>
<keyword evidence="4" id="KW-0540">Nuclease</keyword>
<gene>
    <name evidence="10" type="ORF">V5799_000226</name>
</gene>